<dbReference type="EMBL" id="MU790890">
    <property type="protein sequence ID" value="KAJ3992168.1"/>
    <property type="molecule type" value="Genomic_DNA"/>
</dbReference>
<feature type="compositionally biased region" description="Polar residues" evidence="1">
    <location>
        <begin position="242"/>
        <end position="251"/>
    </location>
</feature>
<evidence type="ECO:0000313" key="2">
    <source>
        <dbReference type="EMBL" id="KAJ3992168.1"/>
    </source>
</evidence>
<gene>
    <name evidence="2" type="ORF">F5050DRAFT_1715499</name>
</gene>
<keyword evidence="3" id="KW-1185">Reference proteome</keyword>
<dbReference type="Proteomes" id="UP001163828">
    <property type="component" value="Unassembled WGS sequence"/>
</dbReference>
<feature type="region of interest" description="Disordered" evidence="1">
    <location>
        <begin position="215"/>
        <end position="265"/>
    </location>
</feature>
<comment type="caution">
    <text evidence="2">The sequence shown here is derived from an EMBL/GenBank/DDBJ whole genome shotgun (WGS) entry which is preliminary data.</text>
</comment>
<sequence>MDNPNEMQGITMPNENTMVQPLAQGPGGNVYARRVGEGNRHMNWPPYPGTMHPGFNPMYMTPYSAMISTVNPHLGMITEQPPTMVTSNNPFQQNPMIPIMGTSQYKRAIMNPTPATSPITNSTGRFGIEHHHHDGSACTSYWEHEANAIIEQDTSYLRAIGIMKALAVHKYFTAKRTGDLDPFKVSREPEIEGTLYIPPSPSIDSYNHDWYTHKRGRRGAPPGNRHGGTGRLHPYMPRSPNMGDTHNTSTIAEKPTDIAVRTTSK</sequence>
<evidence type="ECO:0000256" key="1">
    <source>
        <dbReference type="SAM" id="MobiDB-lite"/>
    </source>
</evidence>
<accession>A0ABQ8Q0E7</accession>
<proteinExistence type="predicted"/>
<name>A0ABQ8Q0E7_9AGAR</name>
<evidence type="ECO:0000313" key="3">
    <source>
        <dbReference type="Proteomes" id="UP001163828"/>
    </source>
</evidence>
<organism evidence="2 3">
    <name type="scientific">Lentinula boryana</name>
    <dbReference type="NCBI Taxonomy" id="40481"/>
    <lineage>
        <taxon>Eukaryota</taxon>
        <taxon>Fungi</taxon>
        <taxon>Dikarya</taxon>
        <taxon>Basidiomycota</taxon>
        <taxon>Agaricomycotina</taxon>
        <taxon>Agaricomycetes</taxon>
        <taxon>Agaricomycetidae</taxon>
        <taxon>Agaricales</taxon>
        <taxon>Marasmiineae</taxon>
        <taxon>Omphalotaceae</taxon>
        <taxon>Lentinula</taxon>
    </lineage>
</organism>
<protein>
    <submittedName>
        <fullName evidence="2">Uncharacterized protein</fullName>
    </submittedName>
</protein>
<reference evidence="2" key="1">
    <citation type="submission" date="2022-08" db="EMBL/GenBank/DDBJ databases">
        <authorList>
            <consortium name="DOE Joint Genome Institute"/>
            <person name="Min B."/>
            <person name="Riley R."/>
            <person name="Sierra-Patev S."/>
            <person name="Naranjo-Ortiz M."/>
            <person name="Looney B."/>
            <person name="Konkel Z."/>
            <person name="Slot J.C."/>
            <person name="Sakamoto Y."/>
            <person name="Steenwyk J.L."/>
            <person name="Rokas A."/>
            <person name="Carro J."/>
            <person name="Camarero S."/>
            <person name="Ferreira P."/>
            <person name="Molpeceres G."/>
            <person name="Ruiz-Duenas F.J."/>
            <person name="Serrano A."/>
            <person name="Henrissat B."/>
            <person name="Drula E."/>
            <person name="Hughes K.W."/>
            <person name="Mata J.L."/>
            <person name="Ishikawa N.K."/>
            <person name="Vargas-Isla R."/>
            <person name="Ushijima S."/>
            <person name="Smith C.A."/>
            <person name="Ahrendt S."/>
            <person name="Andreopoulos W."/>
            <person name="He G."/>
            <person name="Labutti K."/>
            <person name="Lipzen A."/>
            <person name="Ng V."/>
            <person name="Sandor L."/>
            <person name="Barry K."/>
            <person name="Martinez A.T."/>
            <person name="Xiao Y."/>
            <person name="Gibbons J.G."/>
            <person name="Terashima K."/>
            <person name="Hibbett D.S."/>
            <person name="Grigoriev I.V."/>
        </authorList>
    </citation>
    <scope>NUCLEOTIDE SEQUENCE</scope>
    <source>
        <strain evidence="2">TFB10827</strain>
    </source>
</reference>